<dbReference type="HOGENOM" id="CLU_508144_0_0_1"/>
<dbReference type="OrthoDB" id="4955652at2759"/>
<evidence type="ECO:0000256" key="1">
    <source>
        <dbReference type="SAM" id="MobiDB-lite"/>
    </source>
</evidence>
<dbReference type="AlphaFoldDB" id="A0A0C3DMQ3"/>
<keyword evidence="3" id="KW-1185">Reference proteome</keyword>
<sequence length="536" mass="60506">MATIASINPFPNNVRNAFQDYIHQPEYSNRARIPYANWRQMHIFLDTPDQKPENSTESNLKHRALIEFELISNRLYRQGDKKYPDPRYVVPESEAFDTIVNENLQLLHAGRDKVWAAIQQKYYGITCSEVTIVLKLCKNCALNRPAATKAPLQPIVSGRAWERVQVDLIDMRHEPSGQYKWILHIKDHFAARTICAYEDTAEPQKNTKGSKSAFMDNCNHCLRDDISKPAALRPIDILSSLAPLSSTDTIIPKDDAPLIGNAAKGSSLWRSILDTHGKEILERASHQFLDLATALRLQTITTRDLVGSPAKAGRLVDASDKDKQPSRSARSTSILPGARKGQGRSDYTASPHPSPVNIFREPKRQKIEMCGSLRISDPSRVKDHPPQPPPTSLEKPGSVNVKRRQADVVIQEQWFTSPTPRGKSEAGLGTKDGTVLQVVPASPRCRNVLKRLHAQRSTHAVSYQMRINPGGYLPSVSNWFCHQTRSRSPVKTTIFKSPPCQKKNYHTRARQDKEKGSRQGKKEIWQSYFTFYQSSF</sequence>
<dbReference type="STRING" id="913774.A0A0C3DMQ3"/>
<proteinExistence type="predicted"/>
<evidence type="ECO:0000313" key="2">
    <source>
        <dbReference type="EMBL" id="KIN03298.1"/>
    </source>
</evidence>
<dbReference type="EMBL" id="KN832874">
    <property type="protein sequence ID" value="KIN03298.1"/>
    <property type="molecule type" value="Genomic_DNA"/>
</dbReference>
<dbReference type="Proteomes" id="UP000054321">
    <property type="component" value="Unassembled WGS sequence"/>
</dbReference>
<feature type="region of interest" description="Disordered" evidence="1">
    <location>
        <begin position="498"/>
        <end position="519"/>
    </location>
</feature>
<dbReference type="InParanoid" id="A0A0C3DMQ3"/>
<reference evidence="3" key="2">
    <citation type="submission" date="2015-01" db="EMBL/GenBank/DDBJ databases">
        <title>Evolutionary Origins and Diversification of the Mycorrhizal Mutualists.</title>
        <authorList>
            <consortium name="DOE Joint Genome Institute"/>
            <consortium name="Mycorrhizal Genomics Consortium"/>
            <person name="Kohler A."/>
            <person name="Kuo A."/>
            <person name="Nagy L.G."/>
            <person name="Floudas D."/>
            <person name="Copeland A."/>
            <person name="Barry K.W."/>
            <person name="Cichocki N."/>
            <person name="Veneault-Fourrey C."/>
            <person name="LaButti K."/>
            <person name="Lindquist E.A."/>
            <person name="Lipzen A."/>
            <person name="Lundell T."/>
            <person name="Morin E."/>
            <person name="Murat C."/>
            <person name="Riley R."/>
            <person name="Ohm R."/>
            <person name="Sun H."/>
            <person name="Tunlid A."/>
            <person name="Henrissat B."/>
            <person name="Grigoriev I.V."/>
            <person name="Hibbett D.S."/>
            <person name="Martin F."/>
        </authorList>
    </citation>
    <scope>NUCLEOTIDE SEQUENCE [LARGE SCALE GENOMIC DNA]</scope>
    <source>
        <strain evidence="3">Zn</strain>
    </source>
</reference>
<evidence type="ECO:0000313" key="3">
    <source>
        <dbReference type="Proteomes" id="UP000054321"/>
    </source>
</evidence>
<name>A0A0C3DMQ3_OIDMZ</name>
<organism evidence="2 3">
    <name type="scientific">Oidiodendron maius (strain Zn)</name>
    <dbReference type="NCBI Taxonomy" id="913774"/>
    <lineage>
        <taxon>Eukaryota</taxon>
        <taxon>Fungi</taxon>
        <taxon>Dikarya</taxon>
        <taxon>Ascomycota</taxon>
        <taxon>Pezizomycotina</taxon>
        <taxon>Leotiomycetes</taxon>
        <taxon>Leotiomycetes incertae sedis</taxon>
        <taxon>Myxotrichaceae</taxon>
        <taxon>Oidiodendron</taxon>
    </lineage>
</organism>
<accession>A0A0C3DMQ3</accession>
<gene>
    <name evidence="2" type="ORF">OIDMADRAFT_53095</name>
</gene>
<feature type="compositionally biased region" description="Basic and acidic residues" evidence="1">
    <location>
        <begin position="509"/>
        <end position="519"/>
    </location>
</feature>
<protein>
    <recommendedName>
        <fullName evidence="4">Integrase zinc-binding domain-containing protein</fullName>
    </recommendedName>
</protein>
<evidence type="ECO:0008006" key="4">
    <source>
        <dbReference type="Google" id="ProtNLM"/>
    </source>
</evidence>
<feature type="region of interest" description="Disordered" evidence="1">
    <location>
        <begin position="314"/>
        <end position="401"/>
    </location>
</feature>
<reference evidence="2 3" key="1">
    <citation type="submission" date="2014-04" db="EMBL/GenBank/DDBJ databases">
        <authorList>
            <consortium name="DOE Joint Genome Institute"/>
            <person name="Kuo A."/>
            <person name="Martino E."/>
            <person name="Perotto S."/>
            <person name="Kohler A."/>
            <person name="Nagy L.G."/>
            <person name="Floudas D."/>
            <person name="Copeland A."/>
            <person name="Barry K.W."/>
            <person name="Cichocki N."/>
            <person name="Veneault-Fourrey C."/>
            <person name="LaButti K."/>
            <person name="Lindquist E.A."/>
            <person name="Lipzen A."/>
            <person name="Lundell T."/>
            <person name="Morin E."/>
            <person name="Murat C."/>
            <person name="Sun H."/>
            <person name="Tunlid A."/>
            <person name="Henrissat B."/>
            <person name="Grigoriev I.V."/>
            <person name="Hibbett D.S."/>
            <person name="Martin F."/>
            <person name="Nordberg H.P."/>
            <person name="Cantor M.N."/>
            <person name="Hua S.X."/>
        </authorList>
    </citation>
    <scope>NUCLEOTIDE SEQUENCE [LARGE SCALE GENOMIC DNA]</scope>
    <source>
        <strain evidence="2 3">Zn</strain>
    </source>
</reference>